<feature type="domain" description="GFO/IDH/MocA-like oxidoreductase" evidence="2">
    <location>
        <begin position="147"/>
        <end position="287"/>
    </location>
</feature>
<evidence type="ECO:0000313" key="4">
    <source>
        <dbReference type="Proteomes" id="UP000824072"/>
    </source>
</evidence>
<dbReference type="InterPro" id="IPR000683">
    <property type="entry name" value="Gfo/Idh/MocA-like_OxRdtase_N"/>
</dbReference>
<dbReference type="Gene3D" id="3.40.50.720">
    <property type="entry name" value="NAD(P)-binding Rossmann-like Domain"/>
    <property type="match status" value="1"/>
</dbReference>
<dbReference type="Pfam" id="PF22725">
    <property type="entry name" value="GFO_IDH_MocA_C3"/>
    <property type="match status" value="1"/>
</dbReference>
<dbReference type="Gene3D" id="3.30.360.10">
    <property type="entry name" value="Dihydrodipicolinate Reductase, domain 2"/>
    <property type="match status" value="1"/>
</dbReference>
<gene>
    <name evidence="3" type="ORF">IAB02_00885</name>
</gene>
<dbReference type="SUPFAM" id="SSF55347">
    <property type="entry name" value="Glyceraldehyde-3-phosphate dehydrogenase-like, C-terminal domain"/>
    <property type="match status" value="1"/>
</dbReference>
<dbReference type="PANTHER" id="PTHR43377">
    <property type="entry name" value="BILIVERDIN REDUCTASE A"/>
    <property type="match status" value="1"/>
</dbReference>
<evidence type="ECO:0000313" key="3">
    <source>
        <dbReference type="EMBL" id="HIU33092.1"/>
    </source>
</evidence>
<reference evidence="3" key="1">
    <citation type="submission" date="2020-10" db="EMBL/GenBank/DDBJ databases">
        <authorList>
            <person name="Gilroy R."/>
        </authorList>
    </citation>
    <scope>NUCLEOTIDE SEQUENCE</scope>
    <source>
        <strain evidence="3">ChiHcec3-11533</strain>
    </source>
</reference>
<name>A0A9D1I9E4_9FIRM</name>
<evidence type="ECO:0000259" key="2">
    <source>
        <dbReference type="Pfam" id="PF22725"/>
    </source>
</evidence>
<dbReference type="InterPro" id="IPR055170">
    <property type="entry name" value="GFO_IDH_MocA-like_dom"/>
</dbReference>
<dbReference type="GO" id="GO:0000166">
    <property type="term" value="F:nucleotide binding"/>
    <property type="evidence" value="ECO:0007669"/>
    <property type="project" value="InterPro"/>
</dbReference>
<dbReference type="Proteomes" id="UP000824072">
    <property type="component" value="Unassembled WGS sequence"/>
</dbReference>
<protein>
    <submittedName>
        <fullName evidence="3">Gfo/Idh/MocA family oxidoreductase</fullName>
    </submittedName>
</protein>
<feature type="domain" description="Gfo/Idh/MocA-like oxidoreductase N-terminal" evidence="1">
    <location>
        <begin position="5"/>
        <end position="137"/>
    </location>
</feature>
<evidence type="ECO:0000259" key="1">
    <source>
        <dbReference type="Pfam" id="PF01408"/>
    </source>
</evidence>
<proteinExistence type="predicted"/>
<organism evidence="3 4">
    <name type="scientific">Candidatus Pullichristensenella excrementigallinarum</name>
    <dbReference type="NCBI Taxonomy" id="2840907"/>
    <lineage>
        <taxon>Bacteria</taxon>
        <taxon>Bacillati</taxon>
        <taxon>Bacillota</taxon>
        <taxon>Clostridia</taxon>
        <taxon>Candidatus Pullichristensenella</taxon>
    </lineage>
</organism>
<accession>A0A9D1I9E4</accession>
<comment type="caution">
    <text evidence="3">The sequence shown here is derived from an EMBL/GenBank/DDBJ whole genome shotgun (WGS) entry which is preliminary data.</text>
</comment>
<dbReference type="InterPro" id="IPR051450">
    <property type="entry name" value="Gfo/Idh/MocA_Oxidoreductases"/>
</dbReference>
<sequence>MEKKIRVVLIGAAHMHVLYLARECLENPDTELLGLADTKPLRDEFAGNPPFTRGWNIDYVTRRLGVALYEDYIEMLDRTQPDLAIVATETPLHTEVFEQCAARGIAVSVEKPMAVSYADGLRMARIAERTGATLMVNWPLAWQPCMAQLKELIGSGRLGKVVKIHQLVGHSGPLGRGVRHPRVEETSDNTTGVEKAATWWHTHATGGGAMLDFCCYGAMACNYLAGQKAVGAMGMRLNSMSPWGDADDNAAMLVRYPDLMAVLEGSWTTPIGVMRPAPTIFGTEAMAECRDVEGGVEVSVRDFFGKVETLPVLAPHPHWKNISCAYSHHKKTGEPLPKFLDLYENLDVLAILDAGVRSAGSGKLELVPTRAWQIG</sequence>
<dbReference type="InterPro" id="IPR036291">
    <property type="entry name" value="NAD(P)-bd_dom_sf"/>
</dbReference>
<dbReference type="AlphaFoldDB" id="A0A9D1I9E4"/>
<dbReference type="Pfam" id="PF01408">
    <property type="entry name" value="GFO_IDH_MocA"/>
    <property type="match status" value="1"/>
</dbReference>
<dbReference type="SUPFAM" id="SSF51735">
    <property type="entry name" value="NAD(P)-binding Rossmann-fold domains"/>
    <property type="match status" value="1"/>
</dbReference>
<dbReference type="EMBL" id="DVMU01000019">
    <property type="protein sequence ID" value="HIU33092.1"/>
    <property type="molecule type" value="Genomic_DNA"/>
</dbReference>
<reference evidence="3" key="2">
    <citation type="journal article" date="2021" name="PeerJ">
        <title>Extensive microbial diversity within the chicken gut microbiome revealed by metagenomics and culture.</title>
        <authorList>
            <person name="Gilroy R."/>
            <person name="Ravi A."/>
            <person name="Getino M."/>
            <person name="Pursley I."/>
            <person name="Horton D.L."/>
            <person name="Alikhan N.F."/>
            <person name="Baker D."/>
            <person name="Gharbi K."/>
            <person name="Hall N."/>
            <person name="Watson M."/>
            <person name="Adriaenssens E.M."/>
            <person name="Foster-Nyarko E."/>
            <person name="Jarju S."/>
            <person name="Secka A."/>
            <person name="Antonio M."/>
            <person name="Oren A."/>
            <person name="Chaudhuri R.R."/>
            <person name="La Ragione R."/>
            <person name="Hildebrand F."/>
            <person name="Pallen M.J."/>
        </authorList>
    </citation>
    <scope>NUCLEOTIDE SEQUENCE</scope>
    <source>
        <strain evidence="3">ChiHcec3-11533</strain>
    </source>
</reference>
<dbReference type="PANTHER" id="PTHR43377:SF1">
    <property type="entry name" value="BILIVERDIN REDUCTASE A"/>
    <property type="match status" value="1"/>
</dbReference>